<dbReference type="AlphaFoldDB" id="A0A852WGJ8"/>
<dbReference type="GO" id="GO:0005524">
    <property type="term" value="F:ATP binding"/>
    <property type="evidence" value="ECO:0007669"/>
    <property type="project" value="UniProtKB-KW"/>
</dbReference>
<dbReference type="PANTHER" id="PTHR39560">
    <property type="entry name" value="PROTEIN ADENYLYLTRANSFERASE FIC-RELATED"/>
    <property type="match status" value="1"/>
</dbReference>
<dbReference type="Pfam" id="PF02661">
    <property type="entry name" value="Fic"/>
    <property type="match status" value="1"/>
</dbReference>
<evidence type="ECO:0000313" key="9">
    <source>
        <dbReference type="EMBL" id="NYG05395.1"/>
    </source>
</evidence>
<dbReference type="Gene3D" id="1.10.3290.10">
    <property type="entry name" value="Fido-like domain"/>
    <property type="match status" value="1"/>
</dbReference>
<comment type="catalytic activity">
    <reaction evidence="6">
        <text>L-threonyl-[protein] + ATP = 3-O-(5'-adenylyl)-L-threonyl-[protein] + diphosphate</text>
        <dbReference type="Rhea" id="RHEA:54292"/>
        <dbReference type="Rhea" id="RHEA-COMP:11060"/>
        <dbReference type="Rhea" id="RHEA-COMP:13847"/>
        <dbReference type="ChEBI" id="CHEBI:30013"/>
        <dbReference type="ChEBI" id="CHEBI:30616"/>
        <dbReference type="ChEBI" id="CHEBI:33019"/>
        <dbReference type="ChEBI" id="CHEBI:138113"/>
        <dbReference type="EC" id="2.7.7.108"/>
    </reaction>
</comment>
<evidence type="ECO:0000256" key="7">
    <source>
        <dbReference type="ARBA" id="ARBA00048696"/>
    </source>
</evidence>
<evidence type="ECO:0000256" key="3">
    <source>
        <dbReference type="ARBA" id="ARBA00022741"/>
    </source>
</evidence>
<name>A0A852WGJ8_PSEA5</name>
<dbReference type="EMBL" id="JACCCZ010000002">
    <property type="protein sequence ID" value="NYG05395.1"/>
    <property type="molecule type" value="Genomic_DNA"/>
</dbReference>
<dbReference type="PANTHER" id="PTHR39560:SF1">
    <property type="entry name" value="PROTEIN ADENYLYLTRANSFERASE FIC-RELATED"/>
    <property type="match status" value="1"/>
</dbReference>
<keyword evidence="3" id="KW-0547">Nucleotide-binding</keyword>
<evidence type="ECO:0000256" key="4">
    <source>
        <dbReference type="ARBA" id="ARBA00022840"/>
    </source>
</evidence>
<evidence type="ECO:0000256" key="2">
    <source>
        <dbReference type="ARBA" id="ARBA00022695"/>
    </source>
</evidence>
<evidence type="ECO:0000256" key="6">
    <source>
        <dbReference type="ARBA" id="ARBA00047939"/>
    </source>
</evidence>
<dbReference type="SUPFAM" id="SSF140931">
    <property type="entry name" value="Fic-like"/>
    <property type="match status" value="1"/>
</dbReference>
<keyword evidence="10" id="KW-1185">Reference proteome</keyword>
<dbReference type="GO" id="GO:0051302">
    <property type="term" value="P:regulation of cell division"/>
    <property type="evidence" value="ECO:0007669"/>
    <property type="project" value="TreeGrafter"/>
</dbReference>
<evidence type="ECO:0000256" key="5">
    <source>
        <dbReference type="ARBA" id="ARBA00034531"/>
    </source>
</evidence>
<reference evidence="9 10" key="1">
    <citation type="submission" date="2020-07" db="EMBL/GenBank/DDBJ databases">
        <title>Sequencing the genomes of 1000 actinobacteria strains.</title>
        <authorList>
            <person name="Klenk H.-P."/>
        </authorList>
    </citation>
    <scope>NUCLEOTIDE SEQUENCE [LARGE SCALE GENOMIC DNA]</scope>
    <source>
        <strain evidence="9 10">DSM 44749</strain>
    </source>
</reference>
<dbReference type="RefSeq" id="WP_179763184.1">
    <property type="nucleotide sequence ID" value="NZ_BAAAJZ010000025.1"/>
</dbReference>
<sequence length="205" mass="22724">MTGPDPYLDLGTGVLRNRLGITDPAELAQAEAELTALRLIELRQAPLPGRYDLDHLQDFHHHIFSDLYDWAGQLRTVSIGKGQLFCLPQHLETFAADIFGRLHSEQVLRGRDLDGFVTGLAELLGDINALHPFREGNGRTQRAFLAQLAHDAGYELRWTAMDPAENNRASALSLAGDTTALHTMLARLIRPLRQLPQSRPASTDS</sequence>
<evidence type="ECO:0000313" key="10">
    <source>
        <dbReference type="Proteomes" id="UP000549695"/>
    </source>
</evidence>
<dbReference type="GO" id="GO:0070733">
    <property type="term" value="F:AMPylase activity"/>
    <property type="evidence" value="ECO:0007669"/>
    <property type="project" value="UniProtKB-EC"/>
</dbReference>
<keyword evidence="2" id="KW-0548">Nucleotidyltransferase</keyword>
<evidence type="ECO:0000259" key="8">
    <source>
        <dbReference type="PROSITE" id="PS51459"/>
    </source>
</evidence>
<dbReference type="InterPro" id="IPR003812">
    <property type="entry name" value="Fido"/>
</dbReference>
<dbReference type="GeneID" id="98055292"/>
<keyword evidence="4" id="KW-0067">ATP-binding</keyword>
<comment type="caution">
    <text evidence="9">The sequence shown here is derived from an EMBL/GenBank/DDBJ whole genome shotgun (WGS) entry which is preliminary data.</text>
</comment>
<proteinExistence type="predicted"/>
<protein>
    <recommendedName>
        <fullName evidence="5">protein adenylyltransferase</fullName>
        <ecNumber evidence="5">2.7.7.108</ecNumber>
    </recommendedName>
</protein>
<keyword evidence="1" id="KW-0808">Transferase</keyword>
<dbReference type="EC" id="2.7.7.108" evidence="5"/>
<dbReference type="PROSITE" id="PS51459">
    <property type="entry name" value="FIDO"/>
    <property type="match status" value="1"/>
</dbReference>
<feature type="domain" description="Fido" evidence="8">
    <location>
        <begin position="51"/>
        <end position="191"/>
    </location>
</feature>
<dbReference type="InterPro" id="IPR036597">
    <property type="entry name" value="Fido-like_dom_sf"/>
</dbReference>
<accession>A0A852WGJ8</accession>
<evidence type="ECO:0000256" key="1">
    <source>
        <dbReference type="ARBA" id="ARBA00022679"/>
    </source>
</evidence>
<dbReference type="Proteomes" id="UP000549695">
    <property type="component" value="Unassembled WGS sequence"/>
</dbReference>
<comment type="catalytic activity">
    <reaction evidence="7">
        <text>L-tyrosyl-[protein] + ATP = O-(5'-adenylyl)-L-tyrosyl-[protein] + diphosphate</text>
        <dbReference type="Rhea" id="RHEA:54288"/>
        <dbReference type="Rhea" id="RHEA-COMP:10136"/>
        <dbReference type="Rhea" id="RHEA-COMP:13846"/>
        <dbReference type="ChEBI" id="CHEBI:30616"/>
        <dbReference type="ChEBI" id="CHEBI:33019"/>
        <dbReference type="ChEBI" id="CHEBI:46858"/>
        <dbReference type="ChEBI" id="CHEBI:83624"/>
        <dbReference type="EC" id="2.7.7.108"/>
    </reaction>
</comment>
<gene>
    <name evidence="9" type="ORF">HDA37_005749</name>
</gene>
<organism evidence="9 10">
    <name type="scientific">Pseudonocardia alni</name>
    <name type="common">Amycolata alni</name>
    <dbReference type="NCBI Taxonomy" id="33907"/>
    <lineage>
        <taxon>Bacteria</taxon>
        <taxon>Bacillati</taxon>
        <taxon>Actinomycetota</taxon>
        <taxon>Actinomycetes</taxon>
        <taxon>Pseudonocardiales</taxon>
        <taxon>Pseudonocardiaceae</taxon>
        <taxon>Pseudonocardia</taxon>
    </lineage>
</organism>